<evidence type="ECO:0000256" key="3">
    <source>
        <dbReference type="ARBA" id="ARBA00022777"/>
    </source>
</evidence>
<comment type="caution">
    <text evidence="8">The sequence shown here is derived from an EMBL/GenBank/DDBJ whole genome shotgun (WGS) entry which is preliminary data.</text>
</comment>
<organism evidence="8 9">
    <name type="scientific">Macleaya cordata</name>
    <name type="common">Five-seeded plume-poppy</name>
    <name type="synonym">Bocconia cordata</name>
    <dbReference type="NCBI Taxonomy" id="56857"/>
    <lineage>
        <taxon>Eukaryota</taxon>
        <taxon>Viridiplantae</taxon>
        <taxon>Streptophyta</taxon>
        <taxon>Embryophyta</taxon>
        <taxon>Tracheophyta</taxon>
        <taxon>Spermatophyta</taxon>
        <taxon>Magnoliopsida</taxon>
        <taxon>Ranunculales</taxon>
        <taxon>Papaveraceae</taxon>
        <taxon>Papaveroideae</taxon>
        <taxon>Macleaya</taxon>
    </lineage>
</organism>
<comment type="similarity">
    <text evidence="6">Belongs to the protein kinase superfamily.</text>
</comment>
<reference evidence="8 9" key="1">
    <citation type="journal article" date="2017" name="Mol. Plant">
        <title>The Genome of Medicinal Plant Macleaya cordata Provides New Insights into Benzylisoquinoline Alkaloids Metabolism.</title>
        <authorList>
            <person name="Liu X."/>
            <person name="Liu Y."/>
            <person name="Huang P."/>
            <person name="Ma Y."/>
            <person name="Qing Z."/>
            <person name="Tang Q."/>
            <person name="Cao H."/>
            <person name="Cheng P."/>
            <person name="Zheng Y."/>
            <person name="Yuan Z."/>
            <person name="Zhou Y."/>
            <person name="Liu J."/>
            <person name="Tang Z."/>
            <person name="Zhuo Y."/>
            <person name="Zhang Y."/>
            <person name="Yu L."/>
            <person name="Huang J."/>
            <person name="Yang P."/>
            <person name="Peng Q."/>
            <person name="Zhang J."/>
            <person name="Jiang W."/>
            <person name="Zhang Z."/>
            <person name="Lin K."/>
            <person name="Ro D.K."/>
            <person name="Chen X."/>
            <person name="Xiong X."/>
            <person name="Shang Y."/>
            <person name="Huang S."/>
            <person name="Zeng J."/>
        </authorList>
    </citation>
    <scope>NUCLEOTIDE SEQUENCE [LARGE SCALE GENOMIC DNA]</scope>
    <source>
        <strain evidence="9">cv. BLH2017</strain>
        <tissue evidence="8">Root</tissue>
    </source>
</reference>
<evidence type="ECO:0000259" key="7">
    <source>
        <dbReference type="PROSITE" id="PS50011"/>
    </source>
</evidence>
<dbReference type="InterPro" id="IPR017441">
    <property type="entry name" value="Protein_kinase_ATP_BS"/>
</dbReference>
<dbReference type="Pfam" id="PF00069">
    <property type="entry name" value="Pkinase"/>
    <property type="match status" value="1"/>
</dbReference>
<sequence>MEWVKGEIIGRGSFGTVNLATPRRDCSEIPSLMAVKSSLVSQSAMLMKEKEILTHLNGCPQILRCFGDDLTIENGVKIYNVFLEFASKGNLSQLIKSSGSSISESDIRRYTKSITQGLNYIHQHGYVHSDIKPQNILLCSSTGKQSEVKIADFGLAKKTGQKSRVLGLIGTPLYMSPESICCNENEAPSDVWALGISRDTWRIIRRREGFLEEVFGERS</sequence>
<name>A0A200QYW7_MACCD</name>
<evidence type="ECO:0000256" key="1">
    <source>
        <dbReference type="ARBA" id="ARBA00022679"/>
    </source>
</evidence>
<keyword evidence="2 5" id="KW-0547">Nucleotide-binding</keyword>
<protein>
    <submittedName>
        <fullName evidence="8">Protein kinase domain</fullName>
    </submittedName>
</protein>
<gene>
    <name evidence="8" type="ORF">BVC80_1313g46</name>
</gene>
<dbReference type="GO" id="GO:0007165">
    <property type="term" value="P:signal transduction"/>
    <property type="evidence" value="ECO:0007669"/>
    <property type="project" value="TreeGrafter"/>
</dbReference>
<dbReference type="PROSITE" id="PS00107">
    <property type="entry name" value="PROTEIN_KINASE_ATP"/>
    <property type="match status" value="1"/>
</dbReference>
<keyword evidence="6" id="KW-0723">Serine/threonine-protein kinase</keyword>
<dbReference type="PROSITE" id="PS00108">
    <property type="entry name" value="PROTEIN_KINASE_ST"/>
    <property type="match status" value="1"/>
</dbReference>
<dbReference type="PANTHER" id="PTHR48011">
    <property type="entry name" value="CCR4-NOT TRANSCRIPTIONAL COMPLEX SUBUNIT CAF120-RELATED"/>
    <property type="match status" value="1"/>
</dbReference>
<dbReference type="PROSITE" id="PS50011">
    <property type="entry name" value="PROTEIN_KINASE_DOM"/>
    <property type="match status" value="1"/>
</dbReference>
<dbReference type="EMBL" id="MVGT01000743">
    <property type="protein sequence ID" value="OVA15655.1"/>
    <property type="molecule type" value="Genomic_DNA"/>
</dbReference>
<keyword evidence="9" id="KW-1185">Reference proteome</keyword>
<evidence type="ECO:0000256" key="4">
    <source>
        <dbReference type="ARBA" id="ARBA00022840"/>
    </source>
</evidence>
<dbReference type="Gene3D" id="1.10.510.10">
    <property type="entry name" value="Transferase(Phosphotransferase) domain 1"/>
    <property type="match status" value="1"/>
</dbReference>
<feature type="domain" description="Protein kinase" evidence="7">
    <location>
        <begin position="3"/>
        <end position="219"/>
    </location>
</feature>
<dbReference type="GO" id="GO:0004674">
    <property type="term" value="F:protein serine/threonine kinase activity"/>
    <property type="evidence" value="ECO:0007669"/>
    <property type="project" value="UniProtKB-KW"/>
</dbReference>
<feature type="binding site" evidence="5">
    <location>
        <position position="36"/>
    </location>
    <ligand>
        <name>ATP</name>
        <dbReference type="ChEBI" id="CHEBI:30616"/>
    </ligand>
</feature>
<dbReference type="InParanoid" id="A0A200QYW7"/>
<dbReference type="InterPro" id="IPR011009">
    <property type="entry name" value="Kinase-like_dom_sf"/>
</dbReference>
<dbReference type="OMA" id="TWRIIRR"/>
<keyword evidence="3 8" id="KW-0418">Kinase</keyword>
<dbReference type="InterPro" id="IPR052751">
    <property type="entry name" value="Plant_MAPKKK"/>
</dbReference>
<dbReference type="InterPro" id="IPR000719">
    <property type="entry name" value="Prot_kinase_dom"/>
</dbReference>
<dbReference type="AlphaFoldDB" id="A0A200QYW7"/>
<evidence type="ECO:0000256" key="5">
    <source>
        <dbReference type="PROSITE-ProRule" id="PRU10141"/>
    </source>
</evidence>
<dbReference type="PANTHER" id="PTHR48011:SF18">
    <property type="entry name" value="MITOGEN-ACTIVATED PROTEIN KINASE KINASE KINASE 19-RELATED"/>
    <property type="match status" value="1"/>
</dbReference>
<evidence type="ECO:0000256" key="2">
    <source>
        <dbReference type="ARBA" id="ARBA00022741"/>
    </source>
</evidence>
<dbReference type="Proteomes" id="UP000195402">
    <property type="component" value="Unassembled WGS sequence"/>
</dbReference>
<dbReference type="InterPro" id="IPR008271">
    <property type="entry name" value="Ser/Thr_kinase_AS"/>
</dbReference>
<keyword evidence="1" id="KW-0808">Transferase</keyword>
<dbReference type="GO" id="GO:0005524">
    <property type="term" value="F:ATP binding"/>
    <property type="evidence" value="ECO:0007669"/>
    <property type="project" value="UniProtKB-UniRule"/>
</dbReference>
<keyword evidence="4 5" id="KW-0067">ATP-binding</keyword>
<dbReference type="STRING" id="56857.A0A200QYW7"/>
<evidence type="ECO:0000313" key="9">
    <source>
        <dbReference type="Proteomes" id="UP000195402"/>
    </source>
</evidence>
<accession>A0A200QYW7</accession>
<dbReference type="OrthoDB" id="8693905at2759"/>
<dbReference type="SUPFAM" id="SSF56112">
    <property type="entry name" value="Protein kinase-like (PK-like)"/>
    <property type="match status" value="1"/>
</dbReference>
<evidence type="ECO:0000256" key="6">
    <source>
        <dbReference type="RuleBase" id="RU000304"/>
    </source>
</evidence>
<proteinExistence type="inferred from homology"/>
<evidence type="ECO:0000313" key="8">
    <source>
        <dbReference type="EMBL" id="OVA15655.1"/>
    </source>
</evidence>
<dbReference type="SMART" id="SM00220">
    <property type="entry name" value="S_TKc"/>
    <property type="match status" value="1"/>
</dbReference>